<dbReference type="VEuPathDB" id="TrichDB:TVAGG3_0175630"/>
<accession>A2DEB1</accession>
<dbReference type="PROSITE" id="PS51462">
    <property type="entry name" value="NUDIX"/>
    <property type="match status" value="1"/>
</dbReference>
<reference evidence="4" key="2">
    <citation type="journal article" date="2007" name="Science">
        <title>Draft genome sequence of the sexually transmitted pathogen Trichomonas vaginalis.</title>
        <authorList>
            <person name="Carlton J.M."/>
            <person name="Hirt R.P."/>
            <person name="Silva J.C."/>
            <person name="Delcher A.L."/>
            <person name="Schatz M."/>
            <person name="Zhao Q."/>
            <person name="Wortman J.R."/>
            <person name="Bidwell S.L."/>
            <person name="Alsmark U.C.M."/>
            <person name="Besteiro S."/>
            <person name="Sicheritz-Ponten T."/>
            <person name="Noel C.J."/>
            <person name="Dacks J.B."/>
            <person name="Foster P.G."/>
            <person name="Simillion C."/>
            <person name="Van de Peer Y."/>
            <person name="Miranda-Saavedra D."/>
            <person name="Barton G.J."/>
            <person name="Westrop G.D."/>
            <person name="Mueller S."/>
            <person name="Dessi D."/>
            <person name="Fiori P.L."/>
            <person name="Ren Q."/>
            <person name="Paulsen I."/>
            <person name="Zhang H."/>
            <person name="Bastida-Corcuera F.D."/>
            <person name="Simoes-Barbosa A."/>
            <person name="Brown M.T."/>
            <person name="Hayes R.D."/>
            <person name="Mukherjee M."/>
            <person name="Okumura C.Y."/>
            <person name="Schneider R."/>
            <person name="Smith A.J."/>
            <person name="Vanacova S."/>
            <person name="Villalvazo M."/>
            <person name="Haas B.J."/>
            <person name="Pertea M."/>
            <person name="Feldblyum T.V."/>
            <person name="Utterback T.R."/>
            <person name="Shu C.L."/>
            <person name="Osoegawa K."/>
            <person name="de Jong P.J."/>
            <person name="Hrdy I."/>
            <person name="Horvathova L."/>
            <person name="Zubacova Z."/>
            <person name="Dolezal P."/>
            <person name="Malik S.B."/>
            <person name="Logsdon J.M. Jr."/>
            <person name="Henze K."/>
            <person name="Gupta A."/>
            <person name="Wang C.C."/>
            <person name="Dunne R.L."/>
            <person name="Upcroft J.A."/>
            <person name="Upcroft P."/>
            <person name="White O."/>
            <person name="Salzberg S.L."/>
            <person name="Tang P."/>
            <person name="Chiu C.-H."/>
            <person name="Lee Y.-S."/>
            <person name="Embley T.M."/>
            <person name="Coombs G.H."/>
            <person name="Mottram J.C."/>
            <person name="Tachezy J."/>
            <person name="Fraser-Liggett C.M."/>
            <person name="Johnson P.J."/>
        </authorList>
    </citation>
    <scope>NUCLEOTIDE SEQUENCE [LARGE SCALE GENOMIC DNA]</scope>
    <source>
        <strain evidence="4">G3</strain>
    </source>
</reference>
<reference evidence="4" key="1">
    <citation type="submission" date="2006-10" db="EMBL/GenBank/DDBJ databases">
        <authorList>
            <person name="Amadeo P."/>
            <person name="Zhao Q."/>
            <person name="Wortman J."/>
            <person name="Fraser-Liggett C."/>
            <person name="Carlton J."/>
        </authorList>
    </citation>
    <scope>NUCLEOTIDE SEQUENCE</scope>
    <source>
        <strain evidence="4">G3</strain>
    </source>
</reference>
<dbReference type="GO" id="GO:0019693">
    <property type="term" value="P:ribose phosphate metabolic process"/>
    <property type="evidence" value="ECO:0000318"/>
    <property type="project" value="GO_Central"/>
</dbReference>
<dbReference type="STRING" id="5722.A2DEB1"/>
<dbReference type="RefSeq" id="XP_001582315.1">
    <property type="nucleotide sequence ID" value="XM_001582265.1"/>
</dbReference>
<evidence type="ECO:0000256" key="1">
    <source>
        <dbReference type="ARBA" id="ARBA00001946"/>
    </source>
</evidence>
<sequence>MSLQFRGNTIPVTAATTPDIEVALMTDLVKNWTNSLDPSLDLKKVEVQSVDKFGNGRVGFVKISTHTERNGIKIPGICMLRGGAVGMLLEITDEQTGEKYSVLTSQPRVPTGKILLEIPAGMIDGSGNLKGVAIKELEEECNLVAKESDLIDLTQKAYGDSFPGVYTSPGLLDEFLRLFLWRTTMPHEKILALNEKLGGEDAHEQIVLKIVKYSDVWKYTADTKSLTALHLAQVLSANGQI</sequence>
<evidence type="ECO:0000256" key="2">
    <source>
        <dbReference type="ARBA" id="ARBA00022801"/>
    </source>
</evidence>
<comment type="cofactor">
    <cofactor evidence="1">
        <name>Mg(2+)</name>
        <dbReference type="ChEBI" id="CHEBI:18420"/>
    </cofactor>
</comment>
<name>A2DEB1_TRIV3</name>
<dbReference type="KEGG" id="tva:5466877"/>
<dbReference type="OrthoDB" id="10249920at2759"/>
<dbReference type="SUPFAM" id="SSF55811">
    <property type="entry name" value="Nudix"/>
    <property type="match status" value="1"/>
</dbReference>
<dbReference type="Proteomes" id="UP000001542">
    <property type="component" value="Unassembled WGS sequence"/>
</dbReference>
<dbReference type="EMBL" id="DS113191">
    <property type="protein sequence ID" value="EAY21329.1"/>
    <property type="molecule type" value="Genomic_DNA"/>
</dbReference>
<dbReference type="AlphaFoldDB" id="A2DEB1"/>
<dbReference type="PANTHER" id="PTHR11839">
    <property type="entry name" value="UDP/ADP-SUGAR PYROPHOSPHATASE"/>
    <property type="match status" value="1"/>
</dbReference>
<dbReference type="GO" id="GO:0006753">
    <property type="term" value="P:nucleoside phosphate metabolic process"/>
    <property type="evidence" value="ECO:0000318"/>
    <property type="project" value="GO_Central"/>
</dbReference>
<organism evidence="4 5">
    <name type="scientific">Trichomonas vaginalis (strain ATCC PRA-98 / G3)</name>
    <dbReference type="NCBI Taxonomy" id="412133"/>
    <lineage>
        <taxon>Eukaryota</taxon>
        <taxon>Metamonada</taxon>
        <taxon>Parabasalia</taxon>
        <taxon>Trichomonadida</taxon>
        <taxon>Trichomonadidae</taxon>
        <taxon>Trichomonas</taxon>
    </lineage>
</organism>
<dbReference type="Gene3D" id="3.90.79.10">
    <property type="entry name" value="Nucleoside Triphosphate Pyrophosphohydrolase"/>
    <property type="match status" value="1"/>
</dbReference>
<keyword evidence="2 4" id="KW-0378">Hydrolase</keyword>
<feature type="domain" description="Nudix hydrolase" evidence="3">
    <location>
        <begin position="80"/>
        <end position="233"/>
    </location>
</feature>
<dbReference type="eggNOG" id="KOG3041">
    <property type="taxonomic scope" value="Eukaryota"/>
</dbReference>
<evidence type="ECO:0000313" key="5">
    <source>
        <dbReference type="Proteomes" id="UP000001542"/>
    </source>
</evidence>
<dbReference type="InParanoid" id="A2DEB1"/>
<dbReference type="InterPro" id="IPR015797">
    <property type="entry name" value="NUDIX_hydrolase-like_dom_sf"/>
</dbReference>
<dbReference type="GO" id="GO:0080042">
    <property type="term" value="F:ADP-glucose pyrophosphohydrolase activity"/>
    <property type="evidence" value="ECO:0000318"/>
    <property type="project" value="GO_Central"/>
</dbReference>
<dbReference type="OMA" id="GCDEFIP"/>
<dbReference type="PANTHER" id="PTHR11839:SF18">
    <property type="entry name" value="NUDIX HYDROLASE DOMAIN-CONTAINING PROTEIN"/>
    <property type="match status" value="1"/>
</dbReference>
<gene>
    <name evidence="4" type="ORF">TVAG_167040</name>
</gene>
<evidence type="ECO:0000313" key="4">
    <source>
        <dbReference type="EMBL" id="EAY21329.1"/>
    </source>
</evidence>
<dbReference type="InterPro" id="IPR000086">
    <property type="entry name" value="NUDIX_hydrolase_dom"/>
</dbReference>
<dbReference type="GO" id="GO:0080041">
    <property type="term" value="F:ADP-ribose pyrophosphohydrolase activity"/>
    <property type="evidence" value="ECO:0000318"/>
    <property type="project" value="GO_Central"/>
</dbReference>
<dbReference type="FunCoup" id="A2DEB1">
    <property type="interactions" value="542"/>
</dbReference>
<proteinExistence type="predicted"/>
<dbReference type="VEuPathDB" id="TrichDB:TVAG_167040"/>
<protein>
    <submittedName>
        <fullName evidence="4">Hydrolase, NUDIX family protein</fullName>
    </submittedName>
</protein>
<dbReference type="CDD" id="cd03424">
    <property type="entry name" value="NUDIX_ADPRase_Nudt5_UGPPase_Nudt14"/>
    <property type="match status" value="1"/>
</dbReference>
<keyword evidence="5" id="KW-1185">Reference proteome</keyword>
<evidence type="ECO:0000259" key="3">
    <source>
        <dbReference type="PROSITE" id="PS51462"/>
    </source>
</evidence>